<feature type="region of interest" description="Disordered" evidence="3">
    <location>
        <begin position="414"/>
        <end position="437"/>
    </location>
</feature>
<dbReference type="GO" id="GO:0006826">
    <property type="term" value="P:iron ion transport"/>
    <property type="evidence" value="ECO:0007669"/>
    <property type="project" value="TreeGrafter"/>
</dbReference>
<feature type="transmembrane region" description="Helical" evidence="4">
    <location>
        <begin position="47"/>
        <end position="70"/>
    </location>
</feature>
<dbReference type="PANTHER" id="PTHR32361:SF23">
    <property type="entry name" value="FERRIC-CHELATE REDUCTASE"/>
    <property type="match status" value="1"/>
</dbReference>
<dbReference type="GO" id="GO:0005886">
    <property type="term" value="C:plasma membrane"/>
    <property type="evidence" value="ECO:0007669"/>
    <property type="project" value="TreeGrafter"/>
</dbReference>
<organism evidence="6 7">
    <name type="scientific">Microdochium trichocladiopsis</name>
    <dbReference type="NCBI Taxonomy" id="1682393"/>
    <lineage>
        <taxon>Eukaryota</taxon>
        <taxon>Fungi</taxon>
        <taxon>Dikarya</taxon>
        <taxon>Ascomycota</taxon>
        <taxon>Pezizomycotina</taxon>
        <taxon>Sordariomycetes</taxon>
        <taxon>Xylariomycetidae</taxon>
        <taxon>Xylariales</taxon>
        <taxon>Microdochiaceae</taxon>
        <taxon>Microdochium</taxon>
    </lineage>
</organism>
<protein>
    <recommendedName>
        <fullName evidence="5">Ferric reductase NAD binding domain-containing protein</fullName>
    </recommendedName>
</protein>
<dbReference type="GO" id="GO:0006879">
    <property type="term" value="P:intracellular iron ion homeostasis"/>
    <property type="evidence" value="ECO:0007669"/>
    <property type="project" value="TreeGrafter"/>
</dbReference>
<evidence type="ECO:0000313" key="6">
    <source>
        <dbReference type="EMBL" id="KAH7033053.1"/>
    </source>
</evidence>
<dbReference type="Gene3D" id="3.40.50.80">
    <property type="entry name" value="Nucleotide-binding domain of ferredoxin-NADP reductase (FNR) module"/>
    <property type="match status" value="1"/>
</dbReference>
<gene>
    <name evidence="6" type="ORF">B0I36DRAFT_407647</name>
</gene>
<dbReference type="Pfam" id="PF08030">
    <property type="entry name" value="NAD_binding_6"/>
    <property type="match status" value="1"/>
</dbReference>
<evidence type="ECO:0000313" key="7">
    <source>
        <dbReference type="Proteomes" id="UP000756346"/>
    </source>
</evidence>
<keyword evidence="4" id="KW-1133">Transmembrane helix</keyword>
<dbReference type="OrthoDB" id="5244652at2759"/>
<keyword evidence="4" id="KW-0472">Membrane</keyword>
<sequence>MLLLVTLTLSPVLWVLGWRKSFAYSHVCLASATLGIVLWHVLEQKGVLSVAFVIGASMLLLVATVVKLLLRFRLRSMYGSSVGTSFSFPGATRLEVGLKRPIEPYAGMYYYLHFPGLRHHLHGFPMMLSSWDTSNKTMDTTKLHFIFHTRPPLPLASEERGITEATLAGPYGVSIPLHRYENVLLVGEGIGITGILPLATLLSQRRQHDDTMKAMKGVPLHRDLTRVVNLLWKVESAAEQRWCEDLLLALEKFDAPKPLIHINIILERNAPQVINFAHTSRNSVRRGDTEASVTKRLKDLKLKPGRTVVIVCGNREFSKEVRRATIDTRVLTDYFETEYQPRSDMSHAMDGVEAREVPRGGRSEMRGVTAQTHTTGRQVWTQTKKKLSRAMDAVGASSSSEIIVMQERIEQPRGVRESPVVPTRLTRPRRPEGGRMF</sequence>
<name>A0A9P8YBG6_9PEZI</name>
<dbReference type="PANTHER" id="PTHR32361">
    <property type="entry name" value="FERRIC/CUPRIC REDUCTASE TRANSMEMBRANE COMPONENT"/>
    <property type="match status" value="1"/>
</dbReference>
<evidence type="ECO:0000256" key="1">
    <source>
        <dbReference type="ARBA" id="ARBA00022448"/>
    </source>
</evidence>
<evidence type="ECO:0000256" key="3">
    <source>
        <dbReference type="SAM" id="MobiDB-lite"/>
    </source>
</evidence>
<dbReference type="Proteomes" id="UP000756346">
    <property type="component" value="Unassembled WGS sequence"/>
</dbReference>
<dbReference type="SUPFAM" id="SSF52343">
    <property type="entry name" value="Ferredoxin reductase-like, C-terminal NADP-linked domain"/>
    <property type="match status" value="1"/>
</dbReference>
<evidence type="ECO:0000256" key="4">
    <source>
        <dbReference type="SAM" id="Phobius"/>
    </source>
</evidence>
<dbReference type="EMBL" id="JAGTJQ010000004">
    <property type="protein sequence ID" value="KAH7033053.1"/>
    <property type="molecule type" value="Genomic_DNA"/>
</dbReference>
<dbReference type="InterPro" id="IPR013121">
    <property type="entry name" value="Fe_red_NAD-bd_6"/>
</dbReference>
<dbReference type="CDD" id="cd06186">
    <property type="entry name" value="NOX_Duox_like_FAD_NADP"/>
    <property type="match status" value="1"/>
</dbReference>
<evidence type="ECO:0000256" key="2">
    <source>
        <dbReference type="ARBA" id="ARBA00023002"/>
    </source>
</evidence>
<accession>A0A9P8YBG6</accession>
<evidence type="ECO:0000259" key="5">
    <source>
        <dbReference type="Pfam" id="PF08030"/>
    </source>
</evidence>
<dbReference type="InterPro" id="IPR051410">
    <property type="entry name" value="Ferric/Cupric_Reductase"/>
</dbReference>
<dbReference type="GO" id="GO:0000293">
    <property type="term" value="F:ferric-chelate reductase activity"/>
    <property type="evidence" value="ECO:0007669"/>
    <property type="project" value="TreeGrafter"/>
</dbReference>
<comment type="caution">
    <text evidence="6">The sequence shown here is derived from an EMBL/GenBank/DDBJ whole genome shotgun (WGS) entry which is preliminary data.</text>
</comment>
<dbReference type="GO" id="GO:0015677">
    <property type="term" value="P:copper ion import"/>
    <property type="evidence" value="ECO:0007669"/>
    <property type="project" value="TreeGrafter"/>
</dbReference>
<keyword evidence="1" id="KW-0813">Transport</keyword>
<dbReference type="InterPro" id="IPR039261">
    <property type="entry name" value="FNR_nucleotide-bd"/>
</dbReference>
<reference evidence="6" key="1">
    <citation type="journal article" date="2021" name="Nat. Commun.">
        <title>Genetic determinants of endophytism in the Arabidopsis root mycobiome.</title>
        <authorList>
            <person name="Mesny F."/>
            <person name="Miyauchi S."/>
            <person name="Thiergart T."/>
            <person name="Pickel B."/>
            <person name="Atanasova L."/>
            <person name="Karlsson M."/>
            <person name="Huettel B."/>
            <person name="Barry K.W."/>
            <person name="Haridas S."/>
            <person name="Chen C."/>
            <person name="Bauer D."/>
            <person name="Andreopoulos W."/>
            <person name="Pangilinan J."/>
            <person name="LaButti K."/>
            <person name="Riley R."/>
            <person name="Lipzen A."/>
            <person name="Clum A."/>
            <person name="Drula E."/>
            <person name="Henrissat B."/>
            <person name="Kohler A."/>
            <person name="Grigoriev I.V."/>
            <person name="Martin F.M."/>
            <person name="Hacquard S."/>
        </authorList>
    </citation>
    <scope>NUCLEOTIDE SEQUENCE</scope>
    <source>
        <strain evidence="6">MPI-CAGE-CH-0230</strain>
    </source>
</reference>
<dbReference type="GeneID" id="70191392"/>
<keyword evidence="7" id="KW-1185">Reference proteome</keyword>
<proteinExistence type="predicted"/>
<keyword evidence="2" id="KW-0560">Oxidoreductase</keyword>
<dbReference type="RefSeq" id="XP_046013885.1">
    <property type="nucleotide sequence ID" value="XM_046161846.1"/>
</dbReference>
<keyword evidence="4" id="KW-0812">Transmembrane</keyword>
<feature type="domain" description="Ferric reductase NAD binding" evidence="5">
    <location>
        <begin position="180"/>
        <end position="324"/>
    </location>
</feature>
<dbReference type="AlphaFoldDB" id="A0A9P8YBG6"/>